<comment type="catalytic activity">
    <reaction evidence="1">
        <text>Cleavage of an N-acetyl or N-formyl amino acid from the N-terminus of a polypeptide.</text>
        <dbReference type="EC" id="3.4.19.1"/>
    </reaction>
</comment>
<evidence type="ECO:0000256" key="8">
    <source>
        <dbReference type="RuleBase" id="RU368024"/>
    </source>
</evidence>
<dbReference type="InterPro" id="IPR045550">
    <property type="entry name" value="AARE_N"/>
</dbReference>
<dbReference type="PRINTS" id="PR00862">
    <property type="entry name" value="PROLIGOPTASE"/>
</dbReference>
<dbReference type="Gramene" id="Pp3c12_21080V3.11">
    <property type="protein sequence ID" value="Pp3c12_21080V3.11"/>
    <property type="gene ID" value="Pp3c12_21080"/>
</dbReference>
<dbReference type="GeneID" id="112289886"/>
<organism evidence="11">
    <name type="scientific">Physcomitrium patens</name>
    <name type="common">Spreading-leaved earth moss</name>
    <name type="synonym">Physcomitrella patens</name>
    <dbReference type="NCBI Taxonomy" id="3218"/>
    <lineage>
        <taxon>Eukaryota</taxon>
        <taxon>Viridiplantae</taxon>
        <taxon>Streptophyta</taxon>
        <taxon>Embryophyta</taxon>
        <taxon>Bryophyta</taxon>
        <taxon>Bryophytina</taxon>
        <taxon>Bryopsida</taxon>
        <taxon>Funariidae</taxon>
        <taxon>Funariales</taxon>
        <taxon>Funariaceae</taxon>
        <taxon>Physcomitrium</taxon>
    </lineage>
</organism>
<comment type="similarity">
    <text evidence="4">Belongs to the peptidase S9C family.</text>
</comment>
<dbReference type="Gramene" id="Pp3c12_21080V3.5">
    <property type="protein sequence ID" value="Pp3c12_21080V3.5"/>
    <property type="gene ID" value="Pp3c12_21080"/>
</dbReference>
<dbReference type="SUPFAM" id="SSF82171">
    <property type="entry name" value="DPP6 N-terminal domain-like"/>
    <property type="match status" value="1"/>
</dbReference>
<evidence type="ECO:0000313" key="12">
    <source>
        <dbReference type="EnsemblPlants" id="Pp3c12_21080V3.1"/>
    </source>
</evidence>
<evidence type="ECO:0000256" key="4">
    <source>
        <dbReference type="ARBA" id="ARBA00010040"/>
    </source>
</evidence>
<proteinExistence type="inferred from homology"/>
<dbReference type="SUPFAM" id="SSF53474">
    <property type="entry name" value="alpha/beta-Hydrolases"/>
    <property type="match status" value="1"/>
</dbReference>
<dbReference type="Gramene" id="Pp3c12_21080V3.8">
    <property type="protein sequence ID" value="Pp3c12_21080V3.8"/>
    <property type="gene ID" value="Pp3c12_21080"/>
</dbReference>
<dbReference type="InterPro" id="IPR002471">
    <property type="entry name" value="Pept_S9_AS"/>
</dbReference>
<dbReference type="PANTHER" id="PTHR42776">
    <property type="entry name" value="SERINE PEPTIDASE S9 FAMILY MEMBER"/>
    <property type="match status" value="1"/>
</dbReference>
<dbReference type="Pfam" id="PF19283">
    <property type="entry name" value="APEH_N"/>
    <property type="match status" value="1"/>
</dbReference>
<dbReference type="EnsemblPlants" id="Pp3c12_21080V3.8">
    <property type="protein sequence ID" value="Pp3c12_21080V3.8"/>
    <property type="gene ID" value="Pp3c12_21080"/>
</dbReference>
<dbReference type="Gene3D" id="3.40.50.1820">
    <property type="entry name" value="alpha/beta hydrolase"/>
    <property type="match status" value="1"/>
</dbReference>
<evidence type="ECO:0000256" key="5">
    <source>
        <dbReference type="ARBA" id="ARBA00011881"/>
    </source>
</evidence>
<dbReference type="Gramene" id="Pp3c12_21080V3.10">
    <property type="protein sequence ID" value="Pp3c12_21080V3.10"/>
    <property type="gene ID" value="Pp3c12_21080"/>
</dbReference>
<dbReference type="Gramene" id="Pp3c12_21080V3.9">
    <property type="protein sequence ID" value="Pp3c12_21080V3.9"/>
    <property type="gene ID" value="Pp3c12_21080"/>
</dbReference>
<dbReference type="RefSeq" id="XP_073394015.1">
    <property type="nucleotide sequence ID" value="XM_073537914.1"/>
</dbReference>
<reference evidence="11 13" key="1">
    <citation type="journal article" date="2008" name="Science">
        <title>The Physcomitrella genome reveals evolutionary insights into the conquest of land by plants.</title>
        <authorList>
            <person name="Rensing S."/>
            <person name="Lang D."/>
            <person name="Zimmer A."/>
            <person name="Terry A."/>
            <person name="Salamov A."/>
            <person name="Shapiro H."/>
            <person name="Nishiyama T."/>
            <person name="Perroud P.-F."/>
            <person name="Lindquist E."/>
            <person name="Kamisugi Y."/>
            <person name="Tanahashi T."/>
            <person name="Sakakibara K."/>
            <person name="Fujita T."/>
            <person name="Oishi K."/>
            <person name="Shin-I T."/>
            <person name="Kuroki Y."/>
            <person name="Toyoda A."/>
            <person name="Suzuki Y."/>
            <person name="Hashimoto A."/>
            <person name="Yamaguchi K."/>
            <person name="Sugano A."/>
            <person name="Kohara Y."/>
            <person name="Fujiyama A."/>
            <person name="Anterola A."/>
            <person name="Aoki S."/>
            <person name="Ashton N."/>
            <person name="Barbazuk W.B."/>
            <person name="Barker E."/>
            <person name="Bennetzen J."/>
            <person name="Bezanilla M."/>
            <person name="Blankenship R."/>
            <person name="Cho S.H."/>
            <person name="Dutcher S."/>
            <person name="Estelle M."/>
            <person name="Fawcett J.A."/>
            <person name="Gundlach H."/>
            <person name="Hanada K."/>
            <person name="Heyl A."/>
            <person name="Hicks K.A."/>
            <person name="Hugh J."/>
            <person name="Lohr M."/>
            <person name="Mayer K."/>
            <person name="Melkozernov A."/>
            <person name="Murata T."/>
            <person name="Nelson D."/>
            <person name="Pils B."/>
            <person name="Prigge M."/>
            <person name="Reiss B."/>
            <person name="Renner T."/>
            <person name="Rombauts S."/>
            <person name="Rushton P."/>
            <person name="Sanderfoot A."/>
            <person name="Schween G."/>
            <person name="Shiu S.-H."/>
            <person name="Stueber K."/>
            <person name="Theodoulou F.L."/>
            <person name="Tu H."/>
            <person name="Van de Peer Y."/>
            <person name="Verrier P.J."/>
            <person name="Waters E."/>
            <person name="Wood A."/>
            <person name="Yang L."/>
            <person name="Cove D."/>
            <person name="Cuming A."/>
            <person name="Hasebe M."/>
            <person name="Lucas S."/>
            <person name="Mishler D.B."/>
            <person name="Reski R."/>
            <person name="Grigoriev I."/>
            <person name="Quatrano R.S."/>
            <person name="Boore J.L."/>
        </authorList>
    </citation>
    <scope>NUCLEOTIDE SEQUENCE [LARGE SCALE GENOMIC DNA]</scope>
    <source>
        <strain evidence="12 13">cv. Gransden 2004</strain>
    </source>
</reference>
<evidence type="ECO:0000256" key="3">
    <source>
        <dbReference type="ARBA" id="ARBA00005228"/>
    </source>
</evidence>
<dbReference type="Gramene" id="Pp3c12_21080V3.1">
    <property type="protein sequence ID" value="Pp3c12_21080V3.1"/>
    <property type="gene ID" value="Pp3c12_21080"/>
</dbReference>
<dbReference type="OrthoDB" id="416344at2759"/>
<evidence type="ECO:0000313" key="11">
    <source>
        <dbReference type="EMBL" id="PNR44158.1"/>
    </source>
</evidence>
<keyword evidence="8" id="KW-0645">Protease</keyword>
<keyword evidence="8" id="KW-0720">Serine protease</keyword>
<evidence type="ECO:0000256" key="1">
    <source>
        <dbReference type="ARBA" id="ARBA00000721"/>
    </source>
</evidence>
<dbReference type="EnsemblPlants" id="Pp3c12_21080V3.3">
    <property type="protein sequence ID" value="Pp3c12_21080V3.3"/>
    <property type="gene ID" value="Pp3c12_21080"/>
</dbReference>
<dbReference type="EnsemblPlants" id="Pp3c12_21080V3.9">
    <property type="protein sequence ID" value="Pp3c12_21080V3.9"/>
    <property type="gene ID" value="Pp3c12_21080"/>
</dbReference>
<dbReference type="RefSeq" id="XP_073394013.1">
    <property type="nucleotide sequence ID" value="XM_073537912.1"/>
</dbReference>
<dbReference type="Gramene" id="Pp3c12_21080V3.2">
    <property type="protein sequence ID" value="Pp3c12_21080V3.2"/>
    <property type="gene ID" value="Pp3c12_21080"/>
</dbReference>
<comment type="subcellular location">
    <subcellularLocation>
        <location evidence="2">Cytoplasm</location>
    </subcellularLocation>
</comment>
<reference evidence="12" key="3">
    <citation type="submission" date="2020-12" db="UniProtKB">
        <authorList>
            <consortium name="EnsemblPlants"/>
        </authorList>
    </citation>
    <scope>IDENTIFICATION</scope>
</reference>
<accession>A0A2K1JRJ6</accession>
<reference evidence="11 13" key="2">
    <citation type="journal article" date="2018" name="Plant J.">
        <title>The Physcomitrella patens chromosome-scale assembly reveals moss genome structure and evolution.</title>
        <authorList>
            <person name="Lang D."/>
            <person name="Ullrich K.K."/>
            <person name="Murat F."/>
            <person name="Fuchs J."/>
            <person name="Jenkins J."/>
            <person name="Haas F.B."/>
            <person name="Piednoel M."/>
            <person name="Gundlach H."/>
            <person name="Van Bel M."/>
            <person name="Meyberg R."/>
            <person name="Vives C."/>
            <person name="Morata J."/>
            <person name="Symeonidi A."/>
            <person name="Hiss M."/>
            <person name="Muchero W."/>
            <person name="Kamisugi Y."/>
            <person name="Saleh O."/>
            <person name="Blanc G."/>
            <person name="Decker E.L."/>
            <person name="van Gessel N."/>
            <person name="Grimwood J."/>
            <person name="Hayes R.D."/>
            <person name="Graham S.W."/>
            <person name="Gunter L.E."/>
            <person name="McDaniel S.F."/>
            <person name="Hoernstein S.N.W."/>
            <person name="Larsson A."/>
            <person name="Li F.W."/>
            <person name="Perroud P.F."/>
            <person name="Phillips J."/>
            <person name="Ranjan P."/>
            <person name="Rokshar D.S."/>
            <person name="Rothfels C.J."/>
            <person name="Schneider L."/>
            <person name="Shu S."/>
            <person name="Stevenson D.W."/>
            <person name="Thummler F."/>
            <person name="Tillich M."/>
            <person name="Villarreal Aguilar J.C."/>
            <person name="Widiez T."/>
            <person name="Wong G.K."/>
            <person name="Wymore A."/>
            <person name="Zhang Y."/>
            <person name="Zimmer A.D."/>
            <person name="Quatrano R.S."/>
            <person name="Mayer K.F.X."/>
            <person name="Goodstein D."/>
            <person name="Casacuberta J.M."/>
            <person name="Vandepoele K."/>
            <person name="Reski R."/>
            <person name="Cuming A.C."/>
            <person name="Tuskan G.A."/>
            <person name="Maumus F."/>
            <person name="Salse J."/>
            <person name="Schmutz J."/>
            <person name="Rensing S.A."/>
        </authorList>
    </citation>
    <scope>NUCLEOTIDE SEQUENCE [LARGE SCALE GENOMIC DNA]</scope>
    <source>
        <strain evidence="12 13">cv. Gransden 2004</strain>
    </source>
</reference>
<dbReference type="RefSeq" id="XP_024391352.1">
    <property type="nucleotide sequence ID" value="XM_024535584.2"/>
</dbReference>
<dbReference type="RefSeq" id="XP_073394011.1">
    <property type="nucleotide sequence ID" value="XM_073537910.1"/>
</dbReference>
<evidence type="ECO:0000256" key="2">
    <source>
        <dbReference type="ARBA" id="ARBA00004496"/>
    </source>
</evidence>
<sequence length="783" mass="85029">MDRISETVMSRPLEAIGKTSSTEVNEVALLENFLSIPSIEKAWTSPSWRGDDGFDVMVTISQMNISANATRIFMSTVFIPDVESGNVKNCRWAPFPFELSGAALVVPSPSGTKLLVVRNDDVKNGTSQTKLEIWGQGQLLKEVHVPASVHGSVYTDEWFQGASWSQDEDYIAYVAEEPAKPRPEFGQGFLGAGAWKGQGEWIEDWGETYTGMRRPIIFVADIESGAVQVVEGIPEDISAGQVVWAPRMTTRSSCPAEKSILVFVGWTSYASNFNSPRKLGMVYCQNRPCHLYTVEAPVPGRDCLVPALPAVKLTEGINSAVFPRFSPDGKVLVFLSCEAAVNSGAHAATNSLHSISWSSGRVLSMPMQINDVVKIVQHPDNDGFPGLYCSDLIANPWLADSCTLLLTSMWRSQEVILAINVESGNVERVTSCASSSSWRLLGLQSSSLLAVASSPHEPDILMLGRRVETNNDWSWVNISVPSLKLPKKVETSLKEMLYKIIQIPVPSTEVGDTLAEGAKQPFEAVYVSRRKGTVTKSRLGRGGGSQNKIPPLLLILHGGPHSIAQSSFSKPAAFLSALGYNLLYVNYRGSVGFGEEALSSLPGNIGRQDVGDVLAALNHVVKNGMADPNKVSVMGGSHGGFLASHLLGQAPDKFRTGILRSPVCNLAANVGTSDIPDWSYFEAFGKEGLTTYSEVPSASDLSVLYQCSPIAHVSKVKVPTLIIVGTQDRRVPAISNGLPYAQALRARGLEAKVIYVQDRHSLERPQTQFEGYLNVGLWLKRFM</sequence>
<name>A0A2K1JRJ6_PHYPA</name>
<dbReference type="Proteomes" id="UP000006727">
    <property type="component" value="Chromosome 12"/>
</dbReference>
<feature type="domain" description="Acylamino-acid-releasing enzyme N-terminal" evidence="10">
    <location>
        <begin position="19"/>
        <end position="489"/>
    </location>
</feature>
<dbReference type="STRING" id="3218.A0A2K1JRJ6"/>
<dbReference type="GO" id="GO:0008242">
    <property type="term" value="F:omega peptidase activity"/>
    <property type="evidence" value="ECO:0007669"/>
    <property type="project" value="UniProtKB-EC"/>
</dbReference>
<dbReference type="InterPro" id="IPR002470">
    <property type="entry name" value="Peptidase_S9A"/>
</dbReference>
<gene>
    <name evidence="12" type="primary">LOC112289886</name>
    <name evidence="11" type="ORF">PHYPA_016542</name>
</gene>
<dbReference type="InterPro" id="IPR029058">
    <property type="entry name" value="AB_hydrolase_fold"/>
</dbReference>
<dbReference type="EnsemblPlants" id="Pp3c12_21080V3.2">
    <property type="protein sequence ID" value="Pp3c12_21080V3.2"/>
    <property type="gene ID" value="Pp3c12_21080"/>
</dbReference>
<dbReference type="EnsemblPlants" id="Pp3c12_21080V3.5">
    <property type="protein sequence ID" value="Pp3c12_21080V3.5"/>
    <property type="gene ID" value="Pp3c12_21080"/>
</dbReference>
<dbReference type="EnsemblPlants" id="Pp3c12_21080V3.4">
    <property type="protein sequence ID" value="Pp3c12_21080V3.4"/>
    <property type="gene ID" value="Pp3c12_21080"/>
</dbReference>
<comment type="subunit">
    <text evidence="5">Homotetramer.</text>
</comment>
<comment type="similarity">
    <text evidence="3 8">Belongs to the peptidase S9A family.</text>
</comment>
<evidence type="ECO:0000259" key="9">
    <source>
        <dbReference type="Pfam" id="PF00326"/>
    </source>
</evidence>
<dbReference type="GO" id="GO:0006508">
    <property type="term" value="P:proteolysis"/>
    <property type="evidence" value="ECO:0007669"/>
    <property type="project" value="UniProtKB-KW"/>
</dbReference>
<keyword evidence="6" id="KW-0963">Cytoplasm</keyword>
<dbReference type="EnsemblPlants" id="Pp3c12_21080V3.11">
    <property type="protein sequence ID" value="Pp3c12_21080V3.11"/>
    <property type="gene ID" value="Pp3c12_21080"/>
</dbReference>
<evidence type="ECO:0000256" key="6">
    <source>
        <dbReference type="ARBA" id="ARBA00022490"/>
    </source>
</evidence>
<dbReference type="Gramene" id="Pp3c12_21080V3.4">
    <property type="protein sequence ID" value="Pp3c12_21080V3.4"/>
    <property type="gene ID" value="Pp3c12_21080"/>
</dbReference>
<dbReference type="EC" id="3.4.21.-" evidence="8"/>
<dbReference type="GO" id="GO:0005737">
    <property type="term" value="C:cytoplasm"/>
    <property type="evidence" value="ECO:0007669"/>
    <property type="project" value="UniProtKB-SubCell"/>
</dbReference>
<dbReference type="RefSeq" id="XP_073394012.1">
    <property type="nucleotide sequence ID" value="XM_073537911.1"/>
</dbReference>
<dbReference type="AlphaFoldDB" id="A0A2K1JRJ6"/>
<dbReference type="PANTHER" id="PTHR42776:SF4">
    <property type="entry name" value="ACYLAMINO-ACID-RELEASING ENZYME"/>
    <property type="match status" value="1"/>
</dbReference>
<dbReference type="Pfam" id="PF00326">
    <property type="entry name" value="Peptidase_S9"/>
    <property type="match status" value="1"/>
</dbReference>
<dbReference type="RefSeq" id="XP_024391353.1">
    <property type="nucleotide sequence ID" value="XM_024535585.2"/>
</dbReference>
<dbReference type="RefSeq" id="XP_024391355.1">
    <property type="nucleotide sequence ID" value="XM_024535587.2"/>
</dbReference>
<dbReference type="GO" id="GO:0004252">
    <property type="term" value="F:serine-type endopeptidase activity"/>
    <property type="evidence" value="ECO:0000318"/>
    <property type="project" value="GO_Central"/>
</dbReference>
<evidence type="ECO:0000259" key="10">
    <source>
        <dbReference type="Pfam" id="PF19283"/>
    </source>
</evidence>
<dbReference type="PROSITE" id="PS00708">
    <property type="entry name" value="PRO_ENDOPEP_SER"/>
    <property type="match status" value="1"/>
</dbReference>
<keyword evidence="7 8" id="KW-0378">Hydrolase</keyword>
<feature type="domain" description="Peptidase S9 prolyl oligopeptidase catalytic" evidence="9">
    <location>
        <begin position="567"/>
        <end position="781"/>
    </location>
</feature>
<dbReference type="EnsemblPlants" id="Pp3c12_21080V3.10">
    <property type="protein sequence ID" value="Pp3c12_21080V3.10"/>
    <property type="gene ID" value="Pp3c12_21080"/>
</dbReference>
<dbReference type="EMBL" id="ABEU02000012">
    <property type="protein sequence ID" value="PNR44158.1"/>
    <property type="molecule type" value="Genomic_DNA"/>
</dbReference>
<dbReference type="RefSeq" id="XP_073394014.1">
    <property type="nucleotide sequence ID" value="XM_073537913.1"/>
</dbReference>
<evidence type="ECO:0000256" key="7">
    <source>
        <dbReference type="ARBA" id="ARBA00022801"/>
    </source>
</evidence>
<dbReference type="PaxDb" id="3218-PP1S108_134V6.1"/>
<evidence type="ECO:0000313" key="13">
    <source>
        <dbReference type="Proteomes" id="UP000006727"/>
    </source>
</evidence>
<dbReference type="Gramene" id="Pp3c12_21080V3.3">
    <property type="protein sequence ID" value="Pp3c12_21080V3.3"/>
    <property type="gene ID" value="Pp3c12_21080"/>
</dbReference>
<dbReference type="InterPro" id="IPR001375">
    <property type="entry name" value="Peptidase_S9_cat"/>
</dbReference>
<protein>
    <recommendedName>
        <fullName evidence="8">Prolyl endopeptidase</fullName>
        <ecNumber evidence="8">3.4.21.-</ecNumber>
    </recommendedName>
</protein>
<dbReference type="EnsemblPlants" id="Pp3c12_21080V3.1">
    <property type="protein sequence ID" value="Pp3c12_21080V3.1"/>
    <property type="gene ID" value="Pp3c12_21080"/>
</dbReference>
<keyword evidence="13" id="KW-1185">Reference proteome</keyword>